<proteinExistence type="predicted"/>
<feature type="domain" description="HipA N-terminal subdomain 1" evidence="1">
    <location>
        <begin position="12"/>
        <end position="108"/>
    </location>
</feature>
<dbReference type="Pfam" id="PF13657">
    <property type="entry name" value="Couple_hipA"/>
    <property type="match status" value="1"/>
</dbReference>
<evidence type="ECO:0000313" key="2">
    <source>
        <dbReference type="EMBL" id="RJT44870.1"/>
    </source>
</evidence>
<evidence type="ECO:0000259" key="1">
    <source>
        <dbReference type="Pfam" id="PF13657"/>
    </source>
</evidence>
<dbReference type="EMBL" id="RAHH01000009">
    <property type="protein sequence ID" value="RJT44870.1"/>
    <property type="molecule type" value="Genomic_DNA"/>
</dbReference>
<keyword evidence="3" id="KW-1185">Reference proteome</keyword>
<sequence length="116" mass="13092">MTQQTESVEALALYLHEQRIGVLAHYSGSRNILTFDPTYTALPEHERPVFTLSQKSPPDYLHRPLVSTLRLPPVLSNLLPEGALRAWMTQALKIHRDSEFPLLAYAAKKPLIAHPV</sequence>
<reference evidence="2 3" key="1">
    <citation type="submission" date="2018-09" db="EMBL/GenBank/DDBJ databases">
        <authorList>
            <person name="Le Fleche-Mateos A."/>
        </authorList>
    </citation>
    <scope>NUCLEOTIDE SEQUENCE [LARGE SCALE GENOMIC DNA]</scope>
    <source>
        <strain evidence="2 3">DSM 27399</strain>
    </source>
</reference>
<dbReference type="AlphaFoldDB" id="A0A419NA98"/>
<protein>
    <recommendedName>
        <fullName evidence="1">HipA N-terminal subdomain 1 domain-containing protein</fullName>
    </recommendedName>
</protein>
<accession>A0A419NA98</accession>
<comment type="caution">
    <text evidence="2">The sequence shown here is derived from an EMBL/GenBank/DDBJ whole genome shotgun (WGS) entry which is preliminary data.</text>
</comment>
<name>A0A419NA98_9GAMM</name>
<dbReference type="Proteomes" id="UP000284908">
    <property type="component" value="Unassembled WGS sequence"/>
</dbReference>
<organism evidence="2 3">
    <name type="scientific">Rahnella woolbedingensis</name>
    <dbReference type="NCBI Taxonomy" id="1510574"/>
    <lineage>
        <taxon>Bacteria</taxon>
        <taxon>Pseudomonadati</taxon>
        <taxon>Pseudomonadota</taxon>
        <taxon>Gammaproteobacteria</taxon>
        <taxon>Enterobacterales</taxon>
        <taxon>Yersiniaceae</taxon>
        <taxon>Rahnella</taxon>
    </lineage>
</organism>
<dbReference type="NCBIfam" id="TIGR03071">
    <property type="entry name" value="couple_hipA"/>
    <property type="match status" value="1"/>
</dbReference>
<gene>
    <name evidence="2" type="ORF">D6C13_09615</name>
</gene>
<evidence type="ECO:0000313" key="3">
    <source>
        <dbReference type="Proteomes" id="UP000284908"/>
    </source>
</evidence>
<dbReference type="OrthoDB" id="9805913at2"/>
<dbReference type="InterPro" id="IPR017508">
    <property type="entry name" value="HipA_N1"/>
</dbReference>